<evidence type="ECO:0000256" key="1">
    <source>
        <dbReference type="ARBA" id="ARBA00000085"/>
    </source>
</evidence>
<dbReference type="EMBL" id="JALANJ010000104">
    <property type="protein sequence ID" value="MCY8123344.1"/>
    <property type="molecule type" value="Genomic_DNA"/>
</dbReference>
<dbReference type="SUPFAM" id="SSF55874">
    <property type="entry name" value="ATPase domain of HSP90 chaperone/DNA topoisomerase II/histidine kinase"/>
    <property type="match status" value="1"/>
</dbReference>
<evidence type="ECO:0000313" key="5">
    <source>
        <dbReference type="EMBL" id="MCY8123344.1"/>
    </source>
</evidence>
<evidence type="ECO:0000259" key="4">
    <source>
        <dbReference type="Pfam" id="PF02518"/>
    </source>
</evidence>
<keyword evidence="5" id="KW-0067">ATP-binding</keyword>
<name>A0A9Q4DSW9_BACSC</name>
<evidence type="ECO:0000256" key="2">
    <source>
        <dbReference type="ARBA" id="ARBA00012438"/>
    </source>
</evidence>
<dbReference type="Gene3D" id="3.30.565.10">
    <property type="entry name" value="Histidine kinase-like ATPase, C-terminal domain"/>
    <property type="match status" value="1"/>
</dbReference>
<accession>A0A9Q4DSW9</accession>
<comment type="caution">
    <text evidence="5">The sequence shown here is derived from an EMBL/GenBank/DDBJ whole genome shotgun (WGS) entry which is preliminary data.</text>
</comment>
<proteinExistence type="predicted"/>
<dbReference type="PRINTS" id="PR00344">
    <property type="entry name" value="BCTRLSENSOR"/>
</dbReference>
<comment type="catalytic activity">
    <reaction evidence="1">
        <text>ATP + protein L-histidine = ADP + protein N-phospho-L-histidine.</text>
        <dbReference type="EC" id="2.7.13.3"/>
    </reaction>
</comment>
<dbReference type="InterPro" id="IPR036890">
    <property type="entry name" value="HATPase_C_sf"/>
</dbReference>
<sequence>SLKTNGTGLGLTVTFSIIEHHHGTISFNSSFQRGTTVTIKLPADLPH</sequence>
<evidence type="ECO:0000256" key="3">
    <source>
        <dbReference type="ARBA" id="ARBA00023012"/>
    </source>
</evidence>
<dbReference type="GO" id="GO:0005524">
    <property type="term" value="F:ATP binding"/>
    <property type="evidence" value="ECO:0007669"/>
    <property type="project" value="UniProtKB-KW"/>
</dbReference>
<feature type="non-terminal residue" evidence="5">
    <location>
        <position position="1"/>
    </location>
</feature>
<dbReference type="InterPro" id="IPR003594">
    <property type="entry name" value="HATPase_dom"/>
</dbReference>
<protein>
    <recommendedName>
        <fullName evidence="2">histidine kinase</fullName>
        <ecNumber evidence="2">2.7.13.3</ecNumber>
    </recommendedName>
</protein>
<keyword evidence="5" id="KW-0547">Nucleotide-binding</keyword>
<dbReference type="Proteomes" id="UP001070352">
    <property type="component" value="Unassembled WGS sequence"/>
</dbReference>
<dbReference type="InterPro" id="IPR004358">
    <property type="entry name" value="Sig_transdc_His_kin-like_C"/>
</dbReference>
<dbReference type="EC" id="2.7.13.3" evidence="2"/>
<organism evidence="5 6">
    <name type="scientific">Bacillus spizizenii</name>
    <name type="common">Bacillus subtilis subsp. spizizenii</name>
    <dbReference type="NCBI Taxonomy" id="96241"/>
    <lineage>
        <taxon>Bacteria</taxon>
        <taxon>Bacillati</taxon>
        <taxon>Bacillota</taxon>
        <taxon>Bacilli</taxon>
        <taxon>Bacillales</taxon>
        <taxon>Bacillaceae</taxon>
        <taxon>Bacillus</taxon>
    </lineage>
</organism>
<dbReference type="GO" id="GO:0000160">
    <property type="term" value="P:phosphorelay signal transduction system"/>
    <property type="evidence" value="ECO:0007669"/>
    <property type="project" value="UniProtKB-KW"/>
</dbReference>
<gene>
    <name evidence="5" type="ORF">MOC45_22730</name>
</gene>
<feature type="domain" description="Histidine kinase/HSP90-like ATPase" evidence="4">
    <location>
        <begin position="3"/>
        <end position="44"/>
    </location>
</feature>
<evidence type="ECO:0000313" key="6">
    <source>
        <dbReference type="Proteomes" id="UP001070352"/>
    </source>
</evidence>
<dbReference type="AlphaFoldDB" id="A0A9Q4DSW9"/>
<reference evidence="5" key="1">
    <citation type="submission" date="2022-02" db="EMBL/GenBank/DDBJ databases">
        <title>Crop Bioprotection Bacillus Genome Sequencing.</title>
        <authorList>
            <person name="Dunlap C."/>
        </authorList>
    </citation>
    <scope>NUCLEOTIDE SEQUENCE</scope>
    <source>
        <strain evidence="5">M18B4</strain>
    </source>
</reference>
<keyword evidence="3" id="KW-0902">Two-component regulatory system</keyword>
<dbReference type="Pfam" id="PF02518">
    <property type="entry name" value="HATPase_c"/>
    <property type="match status" value="1"/>
</dbReference>
<dbReference type="GO" id="GO:0004673">
    <property type="term" value="F:protein histidine kinase activity"/>
    <property type="evidence" value="ECO:0007669"/>
    <property type="project" value="UniProtKB-EC"/>
</dbReference>